<evidence type="ECO:0000313" key="2">
    <source>
        <dbReference type="Proteomes" id="UP000572635"/>
    </source>
</evidence>
<name>A0A7W8VD26_9ACTN</name>
<comment type="caution">
    <text evidence="1">The sequence shown here is derived from an EMBL/GenBank/DDBJ whole genome shotgun (WGS) entry which is preliminary data.</text>
</comment>
<proteinExistence type="predicted"/>
<dbReference type="Proteomes" id="UP000572635">
    <property type="component" value="Unassembled WGS sequence"/>
</dbReference>
<gene>
    <name evidence="1" type="ORF">HDA36_001674</name>
</gene>
<dbReference type="AlphaFoldDB" id="A0A7W8VD26"/>
<reference evidence="1 2" key="1">
    <citation type="submission" date="2020-08" db="EMBL/GenBank/DDBJ databases">
        <title>Sequencing the genomes of 1000 actinobacteria strains.</title>
        <authorList>
            <person name="Klenk H.-P."/>
        </authorList>
    </citation>
    <scope>NUCLEOTIDE SEQUENCE [LARGE SCALE GENOMIC DNA]</scope>
    <source>
        <strain evidence="1 2">DSM 44551</strain>
    </source>
</reference>
<evidence type="ECO:0000313" key="1">
    <source>
        <dbReference type="EMBL" id="MBB5431590.1"/>
    </source>
</evidence>
<sequence length="415" mass="44875">MSAENEAARIWRSMAELSQGFEEQALLASPYADPPFTEGHVADALGALAADRDHNKVVRMLDVTIEGRRSPALKPMVVDDPPGPGEEPAAWAKRVFGDRPFSVMLNAVERWSEPLARAAAEFFAPAREAFGVPQQNYRISLFLGNYGFTPSGVHRDIGRSERVFHYNLGPGRKGFYSWPVEDYVAATGSTRPSFDPEPLLDRADGHTMEPGDLLLLNVSRYHVGHSAELSATLGLEMSKAPAAEIARDAAAAALGDLLKAGDDPVRPLDFRPEPVDYTDLSWARLPGTGVAEWLGGAVSAHVDRLRSNLGLAEPPMPLEGVDEERVADSALRIAGPFPLVLREQGRGSELYVRGRRIGLPADPALPELVARLSTGEEAAAGDLLPPGEPDRRRALRLLTALVRLRGVDARPLDGA</sequence>
<keyword evidence="2" id="KW-1185">Reference proteome</keyword>
<organism evidence="1 2">
    <name type="scientific">Nocardiopsis composta</name>
    <dbReference type="NCBI Taxonomy" id="157465"/>
    <lineage>
        <taxon>Bacteria</taxon>
        <taxon>Bacillati</taxon>
        <taxon>Actinomycetota</taxon>
        <taxon>Actinomycetes</taxon>
        <taxon>Streptosporangiales</taxon>
        <taxon>Nocardiopsidaceae</taxon>
        <taxon>Nocardiopsis</taxon>
    </lineage>
</organism>
<dbReference type="EMBL" id="JACHDB010000001">
    <property type="protein sequence ID" value="MBB5431590.1"/>
    <property type="molecule type" value="Genomic_DNA"/>
</dbReference>
<accession>A0A7W8VD26</accession>
<dbReference type="RefSeq" id="WP_184391278.1">
    <property type="nucleotide sequence ID" value="NZ_BAAAJD010000009.1"/>
</dbReference>
<dbReference type="SUPFAM" id="SSF51197">
    <property type="entry name" value="Clavaminate synthase-like"/>
    <property type="match status" value="1"/>
</dbReference>
<protein>
    <submittedName>
        <fullName evidence="1">Uncharacterized protein</fullName>
    </submittedName>
</protein>
<dbReference type="Gene3D" id="2.60.120.650">
    <property type="entry name" value="Cupin"/>
    <property type="match status" value="1"/>
</dbReference>